<dbReference type="InParanoid" id="A0A1Y1Y8T7"/>
<reference evidence="2 3" key="1">
    <citation type="submission" date="2016-07" db="EMBL/GenBank/DDBJ databases">
        <title>Pervasive Adenine N6-methylation of Active Genes in Fungi.</title>
        <authorList>
            <consortium name="DOE Joint Genome Institute"/>
            <person name="Mondo S.J."/>
            <person name="Dannebaum R.O."/>
            <person name="Kuo R.C."/>
            <person name="Labutti K."/>
            <person name="Haridas S."/>
            <person name="Kuo A."/>
            <person name="Salamov A."/>
            <person name="Ahrendt S.R."/>
            <person name="Lipzen A."/>
            <person name="Sullivan W."/>
            <person name="Andreopoulos W.B."/>
            <person name="Clum A."/>
            <person name="Lindquist E."/>
            <person name="Daum C."/>
            <person name="Ramamoorthy G.K."/>
            <person name="Gryganskyi A."/>
            <person name="Culley D."/>
            <person name="Magnuson J.K."/>
            <person name="James T.Y."/>
            <person name="O'Malley M.A."/>
            <person name="Stajich J.E."/>
            <person name="Spatafora J.W."/>
            <person name="Visel A."/>
            <person name="Grigoriev I.V."/>
        </authorList>
    </citation>
    <scope>NUCLEOTIDE SEQUENCE [LARGE SCALE GENOMIC DNA]</scope>
    <source>
        <strain evidence="2 3">CBS 931.73</strain>
    </source>
</reference>
<comment type="caution">
    <text evidence="2">The sequence shown here is derived from an EMBL/GenBank/DDBJ whole genome shotgun (WGS) entry which is preliminary data.</text>
</comment>
<proteinExistence type="predicted"/>
<evidence type="ECO:0000313" key="2">
    <source>
        <dbReference type="EMBL" id="ORX94413.1"/>
    </source>
</evidence>
<feature type="signal peptide" evidence="1">
    <location>
        <begin position="1"/>
        <end position="20"/>
    </location>
</feature>
<evidence type="ECO:0000313" key="3">
    <source>
        <dbReference type="Proteomes" id="UP000193498"/>
    </source>
</evidence>
<dbReference type="AlphaFoldDB" id="A0A1Y1Y8T7"/>
<keyword evidence="3" id="KW-1185">Reference proteome</keyword>
<dbReference type="Proteomes" id="UP000193498">
    <property type="component" value="Unassembled WGS sequence"/>
</dbReference>
<name>A0A1Y1Y8T7_9FUNG</name>
<accession>A0A1Y1Y8T7</accession>
<gene>
    <name evidence="2" type="ORF">K493DRAFT_302082</name>
</gene>
<protein>
    <submittedName>
        <fullName evidence="2">Uncharacterized protein</fullName>
    </submittedName>
</protein>
<dbReference type="EMBL" id="MCFE01000205">
    <property type="protein sequence ID" value="ORX94413.1"/>
    <property type="molecule type" value="Genomic_DNA"/>
</dbReference>
<keyword evidence="1" id="KW-0732">Signal</keyword>
<sequence length="307" mass="33384">MQLTTYTTLLLSNSALIASAYVMERGYAQLTGAKYCEDLVAQLNVRFKANIPLGKCANTNDLCDKTTKYGNPSELPCHELVSLAKERGVQVDPSICLSNYVATPNLEATYGFQRVCSGLIEKLKPFQSGLDPSICSRIRTDLGPADLENLEISKQGCQGLVKAAQKLGIKVSSSICRGMVVGISNKENSELDRYPRFSENEGDNVCPNIASRLHDLGYKVDMQACLKIKIVTGPSREVINNMTCEEIVTHAKALRIVKGDIKVCQGKPHASENFLAPGGIRRSACEGLVTRLRGIGVDLKPELCSNV</sequence>
<evidence type="ECO:0000256" key="1">
    <source>
        <dbReference type="SAM" id="SignalP"/>
    </source>
</evidence>
<feature type="chain" id="PRO_5011010060" evidence="1">
    <location>
        <begin position="21"/>
        <end position="307"/>
    </location>
</feature>
<organism evidence="2 3">
    <name type="scientific">Basidiobolus meristosporus CBS 931.73</name>
    <dbReference type="NCBI Taxonomy" id="1314790"/>
    <lineage>
        <taxon>Eukaryota</taxon>
        <taxon>Fungi</taxon>
        <taxon>Fungi incertae sedis</taxon>
        <taxon>Zoopagomycota</taxon>
        <taxon>Entomophthoromycotina</taxon>
        <taxon>Basidiobolomycetes</taxon>
        <taxon>Basidiobolales</taxon>
        <taxon>Basidiobolaceae</taxon>
        <taxon>Basidiobolus</taxon>
    </lineage>
</organism>